<dbReference type="PROSITE" id="PS50082">
    <property type="entry name" value="WD_REPEATS_2"/>
    <property type="match status" value="4"/>
</dbReference>
<gene>
    <name evidence="6" type="ORF">FJTKL_01501</name>
</gene>
<feature type="region of interest" description="Disordered" evidence="4">
    <location>
        <begin position="1"/>
        <end position="20"/>
    </location>
</feature>
<comment type="caution">
    <text evidence="6">The sequence shown here is derived from an EMBL/GenBank/DDBJ whole genome shotgun (WGS) entry which is preliminary data.</text>
</comment>
<dbReference type="Gene3D" id="2.130.10.10">
    <property type="entry name" value="YVTN repeat-like/Quinoprotein amine dehydrogenase"/>
    <property type="match status" value="3"/>
</dbReference>
<dbReference type="InterPro" id="IPR001680">
    <property type="entry name" value="WD40_rpt"/>
</dbReference>
<dbReference type="CDD" id="cd00200">
    <property type="entry name" value="WD40"/>
    <property type="match status" value="1"/>
</dbReference>
<dbReference type="InterPro" id="IPR019775">
    <property type="entry name" value="WD40_repeat_CS"/>
</dbReference>
<dbReference type="InterPro" id="IPR015943">
    <property type="entry name" value="WD40/YVTN_repeat-like_dom_sf"/>
</dbReference>
<dbReference type="Pfam" id="PF08799">
    <property type="entry name" value="PRP4"/>
    <property type="match status" value="1"/>
</dbReference>
<dbReference type="PROSITE" id="PS00678">
    <property type="entry name" value="WD_REPEATS_1"/>
    <property type="match status" value="1"/>
</dbReference>
<dbReference type="SUPFAM" id="SSF158230">
    <property type="entry name" value="PRP4-like"/>
    <property type="match status" value="1"/>
</dbReference>
<dbReference type="PANTHER" id="PTHR19846:SF0">
    <property type="entry name" value="PRE-MRNA PROCESSING FACTOR 4"/>
    <property type="match status" value="1"/>
</dbReference>
<dbReference type="InterPro" id="IPR036285">
    <property type="entry name" value="PRP4-like_sf"/>
</dbReference>
<dbReference type="Proteomes" id="UP001600888">
    <property type="component" value="Unassembled WGS sequence"/>
</dbReference>
<keyword evidence="2" id="KW-0677">Repeat</keyword>
<evidence type="ECO:0000313" key="6">
    <source>
        <dbReference type="EMBL" id="KAL2275964.1"/>
    </source>
</evidence>
<feature type="region of interest" description="Disordered" evidence="4">
    <location>
        <begin position="131"/>
        <end position="165"/>
    </location>
</feature>
<feature type="compositionally biased region" description="Acidic residues" evidence="4">
    <location>
        <begin position="143"/>
        <end position="162"/>
    </location>
</feature>
<protein>
    <recommendedName>
        <fullName evidence="5">Pre-mRNA processing factor 4 (PRP4)-like domain-containing protein</fullName>
    </recommendedName>
</protein>
<evidence type="ECO:0000313" key="7">
    <source>
        <dbReference type="Proteomes" id="UP001600888"/>
    </source>
</evidence>
<evidence type="ECO:0000259" key="5">
    <source>
        <dbReference type="SMART" id="SM00500"/>
    </source>
</evidence>
<feature type="repeat" description="WD" evidence="3">
    <location>
        <begin position="506"/>
        <end position="545"/>
    </location>
</feature>
<dbReference type="PANTHER" id="PTHR19846">
    <property type="entry name" value="WD40 REPEAT PROTEIN"/>
    <property type="match status" value="1"/>
</dbReference>
<reference evidence="6 7" key="1">
    <citation type="submission" date="2024-03" db="EMBL/GenBank/DDBJ databases">
        <title>A high-quality draft genome sequence of Diaporthe vaccinii, a causative agent of upright dieback and viscid rot disease in cranberry plants.</title>
        <authorList>
            <person name="Sarrasin M."/>
            <person name="Lang B.F."/>
            <person name="Burger G."/>
        </authorList>
    </citation>
    <scope>NUCLEOTIDE SEQUENCE [LARGE SCALE GENOMIC DNA]</scope>
    <source>
        <strain evidence="6 7">IS7</strain>
    </source>
</reference>
<keyword evidence="1 3" id="KW-0853">WD repeat</keyword>
<feature type="repeat" description="WD" evidence="3">
    <location>
        <begin position="400"/>
        <end position="433"/>
    </location>
</feature>
<name>A0ABR4E0N9_9PEZI</name>
<dbReference type="PROSITE" id="PS50294">
    <property type="entry name" value="WD_REPEATS_REGION"/>
    <property type="match status" value="2"/>
</dbReference>
<proteinExistence type="predicted"/>
<organism evidence="6 7">
    <name type="scientific">Diaporthe vaccinii</name>
    <dbReference type="NCBI Taxonomy" id="105482"/>
    <lineage>
        <taxon>Eukaryota</taxon>
        <taxon>Fungi</taxon>
        <taxon>Dikarya</taxon>
        <taxon>Ascomycota</taxon>
        <taxon>Pezizomycotina</taxon>
        <taxon>Sordariomycetes</taxon>
        <taxon>Sordariomycetidae</taxon>
        <taxon>Diaporthales</taxon>
        <taxon>Diaporthaceae</taxon>
        <taxon>Diaporthe</taxon>
        <taxon>Diaporthe eres species complex</taxon>
    </lineage>
</organism>
<dbReference type="Pfam" id="PF00400">
    <property type="entry name" value="WD40"/>
    <property type="match status" value="5"/>
</dbReference>
<feature type="domain" description="Pre-mRNA processing factor 4 (PRP4)-like" evidence="5">
    <location>
        <begin position="93"/>
        <end position="142"/>
    </location>
</feature>
<dbReference type="InterPro" id="IPR036322">
    <property type="entry name" value="WD40_repeat_dom_sf"/>
</dbReference>
<dbReference type="SMART" id="SM00500">
    <property type="entry name" value="SFM"/>
    <property type="match status" value="1"/>
</dbReference>
<evidence type="ECO:0000256" key="4">
    <source>
        <dbReference type="SAM" id="MobiDB-lite"/>
    </source>
</evidence>
<feature type="repeat" description="WD" evidence="3">
    <location>
        <begin position="323"/>
        <end position="357"/>
    </location>
</feature>
<evidence type="ECO:0000256" key="3">
    <source>
        <dbReference type="PROSITE-ProRule" id="PRU00221"/>
    </source>
</evidence>
<evidence type="ECO:0000256" key="1">
    <source>
        <dbReference type="ARBA" id="ARBA00022574"/>
    </source>
</evidence>
<sequence length="545" mass="60060">MMHPSRQAFVEDHPMEEVSQPNRSFPVASAFAQNITTARGSTDWCASTQDRGGLTLDQVPNDYNYDLGTGENASALLSQFERKRMAARLAVPTNDEAIKAMLRERGLPITLFGENNPADRRERLRETLADEAEQAKAQGQEGVDIEMDDAADEEDDEEQEEEYYTRGNDELLQSRVEIAKYSLPRAKRRVQFQRQEAKIPLRTHVKHRKQIREQLQDFELQSSQVGGQRYLSVVRLAPQGQLCATGDWGGSLKVVSTPDLEVKKTLRGHTSKIGGIDWLPGLTSLESDTAQLASSSAEGAVHLWSLQKDTPLFTLSQPGGSKVNKIGFHPSGRYLATACEDTTWKLYDIATGSELLSQEGHSRAVMTVSFQSEGALVATAGMDSIGRIWDLRSGRTIMLCEGHIQPITSSSWIDGHRVLSASLDGFVKVWDVRKVAQGGNLAGNTSGVTDVRVFRGLDDPVEGEAPGQDEKGAQIPKKSATFFATCGFDRKVNVYSMDDYSLISSLESHTAPVSSVDISSDGKWIVSGSHDRTIKLWARNEMEPL</sequence>
<accession>A0ABR4E0N9</accession>
<dbReference type="Gene3D" id="4.10.280.110">
    <property type="entry name" value="Pre-mRNA processing factor 4 domain"/>
    <property type="match status" value="1"/>
</dbReference>
<dbReference type="SUPFAM" id="SSF50978">
    <property type="entry name" value="WD40 repeat-like"/>
    <property type="match status" value="1"/>
</dbReference>
<keyword evidence="7" id="KW-1185">Reference proteome</keyword>
<dbReference type="PRINTS" id="PR00320">
    <property type="entry name" value="GPROTEINBRPT"/>
</dbReference>
<dbReference type="EMBL" id="JBAWTH010000124">
    <property type="protein sequence ID" value="KAL2275964.1"/>
    <property type="molecule type" value="Genomic_DNA"/>
</dbReference>
<dbReference type="InterPro" id="IPR020472">
    <property type="entry name" value="WD40_PAC1"/>
</dbReference>
<dbReference type="SMART" id="SM00320">
    <property type="entry name" value="WD40"/>
    <property type="match status" value="7"/>
</dbReference>
<evidence type="ECO:0000256" key="2">
    <source>
        <dbReference type="ARBA" id="ARBA00022737"/>
    </source>
</evidence>
<feature type="repeat" description="WD" evidence="3">
    <location>
        <begin position="358"/>
        <end position="399"/>
    </location>
</feature>
<dbReference type="InterPro" id="IPR014906">
    <property type="entry name" value="PRP4-like"/>
</dbReference>